<dbReference type="Pfam" id="PF00505">
    <property type="entry name" value="HMG_box"/>
    <property type="match status" value="1"/>
</dbReference>
<dbReference type="InterPro" id="IPR036910">
    <property type="entry name" value="HMG_box_dom_sf"/>
</dbReference>
<keyword evidence="10" id="KW-1185">Reference proteome</keyword>
<dbReference type="GO" id="GO:0003677">
    <property type="term" value="F:DNA binding"/>
    <property type="evidence" value="ECO:0007669"/>
    <property type="project" value="UniProtKB-UniRule"/>
</dbReference>
<sequence>RRPMNAFIIFSKRHRPLVHQKYPNQDNRTVSKILGEWWYSLKSHEKKEYHDLANQ</sequence>
<evidence type="ECO:0000256" key="3">
    <source>
        <dbReference type="ARBA" id="ARBA00023125"/>
    </source>
</evidence>
<dbReference type="RefSeq" id="XP_009024660.1">
    <property type="nucleotide sequence ID" value="XM_009026412.1"/>
</dbReference>
<dbReference type="eggNOG" id="KOG2746">
    <property type="taxonomic scope" value="Eukaryota"/>
</dbReference>
<keyword evidence="3 6" id="KW-0238">DNA-binding</keyword>
<dbReference type="EnsemblMetazoa" id="HelroT148142">
    <property type="protein sequence ID" value="HelroP148142"/>
    <property type="gene ID" value="HelroG148142"/>
</dbReference>
<reference evidence="9" key="3">
    <citation type="submission" date="2015-06" db="UniProtKB">
        <authorList>
            <consortium name="EnsemblMetazoa"/>
        </authorList>
    </citation>
    <scope>IDENTIFICATION</scope>
</reference>
<evidence type="ECO:0000256" key="5">
    <source>
        <dbReference type="ARBA" id="ARBA00023242"/>
    </source>
</evidence>
<dbReference type="KEGG" id="hro:HELRODRAFT_148142"/>
<gene>
    <name evidence="9" type="primary">20196954</name>
    <name evidence="8" type="ORF">HELRODRAFT_148142</name>
</gene>
<evidence type="ECO:0000259" key="7">
    <source>
        <dbReference type="PROSITE" id="PS50118"/>
    </source>
</evidence>
<proteinExistence type="predicted"/>
<dbReference type="GeneID" id="20196954"/>
<dbReference type="InParanoid" id="T1EK54"/>
<evidence type="ECO:0000256" key="6">
    <source>
        <dbReference type="PROSITE-ProRule" id="PRU00267"/>
    </source>
</evidence>
<evidence type="ECO:0000256" key="4">
    <source>
        <dbReference type="ARBA" id="ARBA00023163"/>
    </source>
</evidence>
<dbReference type="Proteomes" id="UP000015101">
    <property type="component" value="Unassembled WGS sequence"/>
</dbReference>
<keyword evidence="2" id="KW-0805">Transcription regulation</keyword>
<dbReference type="EMBL" id="KB097417">
    <property type="protein sequence ID" value="ESN97163.1"/>
    <property type="molecule type" value="Genomic_DNA"/>
</dbReference>
<dbReference type="SMART" id="SM00398">
    <property type="entry name" value="HMG"/>
    <property type="match status" value="1"/>
</dbReference>
<keyword evidence="4" id="KW-0804">Transcription</keyword>
<dbReference type="CTD" id="20196954"/>
<evidence type="ECO:0000256" key="1">
    <source>
        <dbReference type="ARBA" id="ARBA00022553"/>
    </source>
</evidence>
<organism evidence="9 10">
    <name type="scientific">Helobdella robusta</name>
    <name type="common">Californian leech</name>
    <dbReference type="NCBI Taxonomy" id="6412"/>
    <lineage>
        <taxon>Eukaryota</taxon>
        <taxon>Metazoa</taxon>
        <taxon>Spiralia</taxon>
        <taxon>Lophotrochozoa</taxon>
        <taxon>Annelida</taxon>
        <taxon>Clitellata</taxon>
        <taxon>Hirudinea</taxon>
        <taxon>Rhynchobdellida</taxon>
        <taxon>Glossiphoniidae</taxon>
        <taxon>Helobdella</taxon>
    </lineage>
</organism>
<reference evidence="10" key="1">
    <citation type="submission" date="2012-12" db="EMBL/GenBank/DDBJ databases">
        <authorList>
            <person name="Hellsten U."/>
            <person name="Grimwood J."/>
            <person name="Chapman J.A."/>
            <person name="Shapiro H."/>
            <person name="Aerts A."/>
            <person name="Otillar R.P."/>
            <person name="Terry A.Y."/>
            <person name="Boore J.L."/>
            <person name="Simakov O."/>
            <person name="Marletaz F."/>
            <person name="Cho S.-J."/>
            <person name="Edsinger-Gonzales E."/>
            <person name="Havlak P."/>
            <person name="Kuo D.-H."/>
            <person name="Larsson T."/>
            <person name="Lv J."/>
            <person name="Arendt D."/>
            <person name="Savage R."/>
            <person name="Osoegawa K."/>
            <person name="de Jong P."/>
            <person name="Lindberg D.R."/>
            <person name="Seaver E.C."/>
            <person name="Weisblat D.A."/>
            <person name="Putnam N.H."/>
            <person name="Grigoriev I.V."/>
            <person name="Rokhsar D.S."/>
        </authorList>
    </citation>
    <scope>NUCLEOTIDE SEQUENCE</scope>
</reference>
<dbReference type="OMA" id="HEKKEYH"/>
<dbReference type="InterPro" id="IPR009071">
    <property type="entry name" value="HMG_box_dom"/>
</dbReference>
<dbReference type="PANTHER" id="PTHR13059:SF13">
    <property type="entry name" value="PROTEIN CAPICUA HOMOLOG"/>
    <property type="match status" value="1"/>
</dbReference>
<name>T1EK54_HELRO</name>
<feature type="domain" description="HMG box" evidence="7">
    <location>
        <begin position="1"/>
        <end position="55"/>
    </location>
</feature>
<dbReference type="HOGENOM" id="CLU_082854_5_2_1"/>
<protein>
    <recommendedName>
        <fullName evidence="7">HMG box domain-containing protein</fullName>
    </recommendedName>
</protein>
<dbReference type="STRING" id="6412.T1EK54"/>
<evidence type="ECO:0000313" key="8">
    <source>
        <dbReference type="EMBL" id="ESN97163.1"/>
    </source>
</evidence>
<feature type="DNA-binding region" description="HMG box" evidence="6">
    <location>
        <begin position="1"/>
        <end position="55"/>
    </location>
</feature>
<dbReference type="OrthoDB" id="2377365at2759"/>
<evidence type="ECO:0000313" key="9">
    <source>
        <dbReference type="EnsemblMetazoa" id="HelroP148142"/>
    </source>
</evidence>
<dbReference type="PANTHER" id="PTHR13059">
    <property type="entry name" value="HMG-BOX TRANSCRIPTION FACTOR BBX"/>
    <property type="match status" value="1"/>
</dbReference>
<dbReference type="GO" id="GO:0005634">
    <property type="term" value="C:nucleus"/>
    <property type="evidence" value="ECO:0007669"/>
    <property type="project" value="UniProtKB-UniRule"/>
</dbReference>
<dbReference type="PROSITE" id="PS50118">
    <property type="entry name" value="HMG_BOX_2"/>
    <property type="match status" value="1"/>
</dbReference>
<reference evidence="8 10" key="2">
    <citation type="journal article" date="2013" name="Nature">
        <title>Insights into bilaterian evolution from three spiralian genomes.</title>
        <authorList>
            <person name="Simakov O."/>
            <person name="Marletaz F."/>
            <person name="Cho S.J."/>
            <person name="Edsinger-Gonzales E."/>
            <person name="Havlak P."/>
            <person name="Hellsten U."/>
            <person name="Kuo D.H."/>
            <person name="Larsson T."/>
            <person name="Lv J."/>
            <person name="Arendt D."/>
            <person name="Savage R."/>
            <person name="Osoegawa K."/>
            <person name="de Jong P."/>
            <person name="Grimwood J."/>
            <person name="Chapman J.A."/>
            <person name="Shapiro H."/>
            <person name="Aerts A."/>
            <person name="Otillar R.P."/>
            <person name="Terry A.Y."/>
            <person name="Boore J.L."/>
            <person name="Grigoriev I.V."/>
            <person name="Lindberg D.R."/>
            <person name="Seaver E.C."/>
            <person name="Weisblat D.A."/>
            <person name="Putnam N.H."/>
            <person name="Rokhsar D.S."/>
        </authorList>
    </citation>
    <scope>NUCLEOTIDE SEQUENCE</scope>
</reference>
<evidence type="ECO:0000313" key="10">
    <source>
        <dbReference type="Proteomes" id="UP000015101"/>
    </source>
</evidence>
<keyword evidence="1" id="KW-0597">Phosphoprotein</keyword>
<keyword evidence="5 6" id="KW-0539">Nucleus</keyword>
<dbReference type="Gene3D" id="1.10.30.10">
    <property type="entry name" value="High mobility group box domain"/>
    <property type="match status" value="1"/>
</dbReference>
<dbReference type="SUPFAM" id="SSF47095">
    <property type="entry name" value="HMG-box"/>
    <property type="match status" value="1"/>
</dbReference>
<dbReference type="InterPro" id="IPR052412">
    <property type="entry name" value="CC-Dev_Transcription_Reg"/>
</dbReference>
<evidence type="ECO:0000256" key="2">
    <source>
        <dbReference type="ARBA" id="ARBA00023015"/>
    </source>
</evidence>
<accession>T1EK54</accession>
<dbReference type="AlphaFoldDB" id="T1EK54"/>
<dbReference type="FunFam" id="1.10.30.10:FF:000124">
    <property type="entry name" value="Uncharacterized protein"/>
    <property type="match status" value="1"/>
</dbReference>
<dbReference type="EMBL" id="AMQM01006354">
    <property type="status" value="NOT_ANNOTATED_CDS"/>
    <property type="molecule type" value="Genomic_DNA"/>
</dbReference>